<dbReference type="RefSeq" id="WP_191743255.1">
    <property type="nucleotide sequence ID" value="NZ_JACSQU010000001.1"/>
</dbReference>
<evidence type="ECO:0000313" key="1">
    <source>
        <dbReference type="EMBL" id="MBD7940905.1"/>
    </source>
</evidence>
<dbReference type="Proteomes" id="UP000638918">
    <property type="component" value="Unassembled WGS sequence"/>
</dbReference>
<comment type="caution">
    <text evidence="1">The sequence shown here is derived from an EMBL/GenBank/DDBJ whole genome shotgun (WGS) entry which is preliminary data.</text>
</comment>
<keyword evidence="2" id="KW-1185">Reference proteome</keyword>
<reference evidence="1 2" key="1">
    <citation type="submission" date="2020-08" db="EMBL/GenBank/DDBJ databases">
        <title>A Genomic Blueprint of the Chicken Gut Microbiome.</title>
        <authorList>
            <person name="Gilroy R."/>
            <person name="Ravi A."/>
            <person name="Getino M."/>
            <person name="Pursley I."/>
            <person name="Horton D.L."/>
            <person name="Alikhan N.-F."/>
            <person name="Baker D."/>
            <person name="Gharbi K."/>
            <person name="Hall N."/>
            <person name="Watson M."/>
            <person name="Adriaenssens E.M."/>
            <person name="Foster-Nyarko E."/>
            <person name="Jarju S."/>
            <person name="Secka A."/>
            <person name="Antonio M."/>
            <person name="Oren A."/>
            <person name="Chaudhuri R."/>
            <person name="La Ragione R.M."/>
            <person name="Hildebrand F."/>
            <person name="Pallen M.J."/>
        </authorList>
    </citation>
    <scope>NUCLEOTIDE SEQUENCE [LARGE SCALE GENOMIC DNA]</scope>
    <source>
        <strain evidence="1 2">Sa3CVA3</strain>
    </source>
</reference>
<gene>
    <name evidence="1" type="ORF">H9656_05875</name>
</gene>
<sequence length="130" mass="13119">MTITTQAAVLRAAVGAAVARACPAASDSQVGDITRRIIADADDAPEIIESGANIGALRWASGSDLNTLLDALRVQAPHLFNTAGAPAQAEAAAASRAKLKAMNPGARLEAANAQGVTGAWVSQFRKGGAK</sequence>
<evidence type="ECO:0000313" key="2">
    <source>
        <dbReference type="Proteomes" id="UP000638918"/>
    </source>
</evidence>
<name>A0ABR8QZF7_9CAUL</name>
<accession>A0ABR8QZF7</accession>
<dbReference type="EMBL" id="JACSQU010000001">
    <property type="protein sequence ID" value="MBD7940905.1"/>
    <property type="molecule type" value="Genomic_DNA"/>
</dbReference>
<protein>
    <submittedName>
        <fullName evidence="1">Uncharacterized protein</fullName>
    </submittedName>
</protein>
<proteinExistence type="predicted"/>
<organism evidence="1 2">
    <name type="scientific">Brevundimonas guildfordensis</name>
    <dbReference type="NCBI Taxonomy" id="2762241"/>
    <lineage>
        <taxon>Bacteria</taxon>
        <taxon>Pseudomonadati</taxon>
        <taxon>Pseudomonadota</taxon>
        <taxon>Alphaproteobacteria</taxon>
        <taxon>Caulobacterales</taxon>
        <taxon>Caulobacteraceae</taxon>
        <taxon>Brevundimonas</taxon>
    </lineage>
</organism>